<dbReference type="AlphaFoldDB" id="A0A6I2R3X8"/>
<evidence type="ECO:0000256" key="8">
    <source>
        <dbReference type="SAM" id="Phobius"/>
    </source>
</evidence>
<evidence type="ECO:0000313" key="9">
    <source>
        <dbReference type="EMBL" id="MSB20589.1"/>
    </source>
</evidence>
<gene>
    <name evidence="9" type="ORF">GKE97_13830</name>
</gene>
<evidence type="ECO:0000256" key="1">
    <source>
        <dbReference type="ARBA" id="ARBA00004651"/>
    </source>
</evidence>
<feature type="transmembrane region" description="Helical" evidence="8">
    <location>
        <begin position="52"/>
        <end position="69"/>
    </location>
</feature>
<evidence type="ECO:0000256" key="6">
    <source>
        <dbReference type="ARBA" id="ARBA00023136"/>
    </source>
</evidence>
<dbReference type="EMBL" id="WKPR01000014">
    <property type="protein sequence ID" value="MSB20589.1"/>
    <property type="molecule type" value="Genomic_DNA"/>
</dbReference>
<sequence>MPRLSALIARLEDWLAPKCGNGFHRLERIGKQQYERLKRRGQIWYATHKKGLGRYIVLGLLAGYFYGMFLNSVQLGTAATFHTSGAEVESIWVFNPFRNWFILFTPFGLGVTAVLVLLVCLITKKGYIFFSGYKFIRDPRGFDILPDATHGSSGFLTEQEMRGFLEVGPAAEVHGMMLGKVKQREKDPDQFASYVAHRMVPGDNNNLLCIGAPGSGKSRGFIIPFLMGCAQRTRSGHPESVIVTDPKGELFEKMALYFRKNGFNVKAINFLDMAHSDGWNCLYSLDQETQLVQTVANTIIQNTSGPKEADDFWSRAELNLLMALIHYVCNLKDDAGNLLPIEQRGLGDVYRLLAEKSIQEINQILAALPPEHPAKGHHGLFLKARENLWGNIAIGLGNRLAIFQNALVDKITRNHDVDLLLPGQKPCAYFVIISAQDSAYRFLSSLFFSLAFPRLSDYARLHGKNGRLKVLVNFCLDEYCNIGYMEGISDVFNSVRGFNMSCQVVVQSLSQWAEKYPGKDWENQLNTFDQTLYMGCNDLSSAEYISKKCGMVTISVTNNQMPLTPLFSPIYSSTRAYSQTRSNTQRALMQPDEILRLEPGKCIALFNHHKPALLCKLAPEELPGYGELKPCKVIRYVPAWAKREKRNKAQERKAAEPTEAERGRPPQAAGRELPGQTQKAGEGNAARRKPVPPSIRPVDLGLNPEYTLPDLERPSQEALGMVETPVNQSPAGMAEASLDDILGNGPEEEDDLPPRR</sequence>
<evidence type="ECO:0000256" key="4">
    <source>
        <dbReference type="ARBA" id="ARBA00022692"/>
    </source>
</evidence>
<dbReference type="InterPro" id="IPR051539">
    <property type="entry name" value="T4SS-coupling_protein"/>
</dbReference>
<organism evidence="9 10">
    <name type="scientific">Flavonifractor plautii</name>
    <name type="common">Fusobacterium plautii</name>
    <dbReference type="NCBI Taxonomy" id="292800"/>
    <lineage>
        <taxon>Bacteria</taxon>
        <taxon>Bacillati</taxon>
        <taxon>Bacillota</taxon>
        <taxon>Clostridia</taxon>
        <taxon>Eubacteriales</taxon>
        <taxon>Oscillospiraceae</taxon>
        <taxon>Flavonifractor</taxon>
    </lineage>
</organism>
<evidence type="ECO:0000313" key="10">
    <source>
        <dbReference type="Proteomes" id="UP000434475"/>
    </source>
</evidence>
<reference evidence="9 10" key="1">
    <citation type="journal article" date="2019" name="Nat. Med.">
        <title>A library of human gut bacterial isolates paired with longitudinal multiomics data enables mechanistic microbiome research.</title>
        <authorList>
            <person name="Poyet M."/>
            <person name="Groussin M."/>
            <person name="Gibbons S.M."/>
            <person name="Avila-Pacheco J."/>
            <person name="Jiang X."/>
            <person name="Kearney S.M."/>
            <person name="Perrotta A.R."/>
            <person name="Berdy B."/>
            <person name="Zhao S."/>
            <person name="Lieberman T.D."/>
            <person name="Swanson P.K."/>
            <person name="Smith M."/>
            <person name="Roesemann S."/>
            <person name="Alexander J.E."/>
            <person name="Rich S.A."/>
            <person name="Livny J."/>
            <person name="Vlamakis H."/>
            <person name="Clish C."/>
            <person name="Bullock K."/>
            <person name="Deik A."/>
            <person name="Scott J."/>
            <person name="Pierce K.A."/>
            <person name="Xavier R.J."/>
            <person name="Alm E.J."/>
        </authorList>
    </citation>
    <scope>NUCLEOTIDE SEQUENCE [LARGE SCALE GENOMIC DNA]</scope>
    <source>
        <strain evidence="9 10">BIOML-A2</strain>
    </source>
</reference>
<dbReference type="RefSeq" id="WP_172697770.1">
    <property type="nucleotide sequence ID" value="NZ_WKPR01000014.1"/>
</dbReference>
<comment type="similarity">
    <text evidence="2">Belongs to the VirD4/TraG family.</text>
</comment>
<dbReference type="PANTHER" id="PTHR37937">
    <property type="entry name" value="CONJUGATIVE TRANSFER: DNA TRANSPORT"/>
    <property type="match status" value="1"/>
</dbReference>
<keyword evidence="3" id="KW-1003">Cell membrane</keyword>
<dbReference type="NCBIfam" id="NF045973">
    <property type="entry name" value="conju_CD1115"/>
    <property type="match status" value="1"/>
</dbReference>
<dbReference type="Proteomes" id="UP000434475">
    <property type="component" value="Unassembled WGS sequence"/>
</dbReference>
<evidence type="ECO:0000256" key="7">
    <source>
        <dbReference type="SAM" id="MobiDB-lite"/>
    </source>
</evidence>
<evidence type="ECO:0000256" key="5">
    <source>
        <dbReference type="ARBA" id="ARBA00022989"/>
    </source>
</evidence>
<protein>
    <submittedName>
        <fullName evidence="9">TraM recognition domain-containing protein</fullName>
    </submittedName>
</protein>
<evidence type="ECO:0000256" key="3">
    <source>
        <dbReference type="ARBA" id="ARBA00022475"/>
    </source>
</evidence>
<comment type="caution">
    <text evidence="9">The sequence shown here is derived from an EMBL/GenBank/DDBJ whole genome shotgun (WGS) entry which is preliminary data.</text>
</comment>
<feature type="region of interest" description="Disordered" evidence="7">
    <location>
        <begin position="644"/>
        <end position="756"/>
    </location>
</feature>
<accession>A0A6I2R3X8</accession>
<name>A0A6I2R3X8_FLAPL</name>
<dbReference type="Gene3D" id="3.40.50.300">
    <property type="entry name" value="P-loop containing nucleotide triphosphate hydrolases"/>
    <property type="match status" value="2"/>
</dbReference>
<keyword evidence="6 8" id="KW-0472">Membrane</keyword>
<dbReference type="SUPFAM" id="SSF52540">
    <property type="entry name" value="P-loop containing nucleoside triphosphate hydrolases"/>
    <property type="match status" value="1"/>
</dbReference>
<evidence type="ECO:0000256" key="2">
    <source>
        <dbReference type="ARBA" id="ARBA00008806"/>
    </source>
</evidence>
<feature type="compositionally biased region" description="Acidic residues" evidence="7">
    <location>
        <begin position="746"/>
        <end position="756"/>
    </location>
</feature>
<dbReference type="PANTHER" id="PTHR37937:SF1">
    <property type="entry name" value="CONJUGATIVE TRANSFER: DNA TRANSPORT"/>
    <property type="match status" value="1"/>
</dbReference>
<feature type="compositionally biased region" description="Basic and acidic residues" evidence="7">
    <location>
        <begin position="647"/>
        <end position="664"/>
    </location>
</feature>
<proteinExistence type="inferred from homology"/>
<feature type="transmembrane region" description="Helical" evidence="8">
    <location>
        <begin position="100"/>
        <end position="122"/>
    </location>
</feature>
<dbReference type="InterPro" id="IPR027417">
    <property type="entry name" value="P-loop_NTPase"/>
</dbReference>
<dbReference type="InterPro" id="IPR003688">
    <property type="entry name" value="TraG/VirD4"/>
</dbReference>
<comment type="subcellular location">
    <subcellularLocation>
        <location evidence="1">Cell membrane</location>
        <topology evidence="1">Multi-pass membrane protein</topology>
    </subcellularLocation>
</comment>
<dbReference type="GO" id="GO:0005886">
    <property type="term" value="C:plasma membrane"/>
    <property type="evidence" value="ECO:0007669"/>
    <property type="project" value="UniProtKB-SubCell"/>
</dbReference>
<dbReference type="Pfam" id="PF02534">
    <property type="entry name" value="T4SS-DNA_transf"/>
    <property type="match status" value="1"/>
</dbReference>
<keyword evidence="4 8" id="KW-0812">Transmembrane</keyword>
<keyword evidence="5 8" id="KW-1133">Transmembrane helix</keyword>
<dbReference type="CDD" id="cd01127">
    <property type="entry name" value="TrwB_TraG_TraD_VirD4"/>
    <property type="match status" value="2"/>
</dbReference>